<dbReference type="InterPro" id="IPR050194">
    <property type="entry name" value="Glycosyltransferase_grp1"/>
</dbReference>
<reference evidence="1 2" key="1">
    <citation type="submission" date="2019-08" db="EMBL/GenBank/DDBJ databases">
        <title>Prosopis cineraria nodule microbiome.</title>
        <authorList>
            <person name="Ali R."/>
            <person name="Chaluvadi S.R."/>
            <person name="Wang X."/>
        </authorList>
    </citation>
    <scope>NUCLEOTIDE SEQUENCE [LARGE SCALE GENOMIC DNA]</scope>
    <source>
        <strain evidence="1 2">BG7</strain>
        <plasmid evidence="1 2">unnamed</plasmid>
    </source>
</reference>
<organism evidence="1 2">
    <name type="scientific">Rhizobium grahamii</name>
    <dbReference type="NCBI Taxonomy" id="1120045"/>
    <lineage>
        <taxon>Bacteria</taxon>
        <taxon>Pseudomonadati</taxon>
        <taxon>Pseudomonadota</taxon>
        <taxon>Alphaproteobacteria</taxon>
        <taxon>Hyphomicrobiales</taxon>
        <taxon>Rhizobiaceae</taxon>
        <taxon>Rhizobium/Agrobacterium group</taxon>
        <taxon>Rhizobium</taxon>
    </lineage>
</organism>
<dbReference type="PANTHER" id="PTHR45947:SF3">
    <property type="entry name" value="SULFOQUINOVOSYL TRANSFERASE SQD2"/>
    <property type="match status" value="1"/>
</dbReference>
<dbReference type="OrthoDB" id="5443996at2"/>
<keyword evidence="1" id="KW-0808">Transferase</keyword>
<gene>
    <name evidence="1" type="ORF">FZ934_25820</name>
</gene>
<dbReference type="CDD" id="cd03801">
    <property type="entry name" value="GT4_PimA-like"/>
    <property type="match status" value="1"/>
</dbReference>
<dbReference type="PANTHER" id="PTHR45947">
    <property type="entry name" value="SULFOQUINOVOSYL TRANSFERASE SQD2"/>
    <property type="match status" value="1"/>
</dbReference>
<dbReference type="Proteomes" id="UP000326881">
    <property type="component" value="Plasmid unnamed"/>
</dbReference>
<evidence type="ECO:0000313" key="1">
    <source>
        <dbReference type="EMBL" id="QFY63654.1"/>
    </source>
</evidence>
<dbReference type="KEGG" id="rgr:FZ934_25820"/>
<keyword evidence="2" id="KW-1185">Reference proteome</keyword>
<dbReference type="SUPFAM" id="SSF53756">
    <property type="entry name" value="UDP-Glycosyltransferase/glycogen phosphorylase"/>
    <property type="match status" value="1"/>
</dbReference>
<proteinExistence type="predicted"/>
<accession>A0A5Q0CGK2</accession>
<evidence type="ECO:0000313" key="2">
    <source>
        <dbReference type="Proteomes" id="UP000326881"/>
    </source>
</evidence>
<dbReference type="RefSeq" id="WP_153273610.1">
    <property type="nucleotide sequence ID" value="NZ_CP043499.1"/>
</dbReference>
<protein>
    <submittedName>
        <fullName evidence="1">Glycosyltransferase</fullName>
    </submittedName>
</protein>
<dbReference type="Pfam" id="PF13692">
    <property type="entry name" value="Glyco_trans_1_4"/>
    <property type="match status" value="1"/>
</dbReference>
<geneLocation type="plasmid" evidence="1 2">
    <name>unnamed</name>
</geneLocation>
<dbReference type="GO" id="GO:0016757">
    <property type="term" value="F:glycosyltransferase activity"/>
    <property type="evidence" value="ECO:0007669"/>
    <property type="project" value="TreeGrafter"/>
</dbReference>
<keyword evidence="1" id="KW-0614">Plasmid</keyword>
<dbReference type="Gene3D" id="3.40.50.2000">
    <property type="entry name" value="Glycogen Phosphorylase B"/>
    <property type="match status" value="2"/>
</dbReference>
<sequence>MKIAFYAPLKSPRHPVPSGDRLMARLLMRAMEIAGHDVEVVSDFRSFAPTPQQAMDVSAKAGEEIERLRLKWASGKKPDLWFCYHPYYKSPDLLGPILCAEFGIPHVTAEASHSPKRDRGEWAPFQKQVVAQVTSARINIAFTDRDRIGLERAVPGGRFASIAPFVDTALFDIATGNPQPKALIAVAMMRSGDKFQSYAMLADALRLIADQPWNLTVVGDGPSRHEVEQLFSGLGANRVRFLGELSAESIAVELANSGIYVWPGCGEAYGLAYLEAQAAGLPVVAQNTAGVPEVVKSGVTGYLTPEGDVAAYAAAVAGLLSDPAQRSAMGSRARQFVLGERSLPHAAQALDRILQESAG</sequence>
<name>A0A5Q0CGK2_9HYPH</name>
<dbReference type="EMBL" id="CP043499">
    <property type="protein sequence ID" value="QFY63654.1"/>
    <property type="molecule type" value="Genomic_DNA"/>
</dbReference>
<dbReference type="AlphaFoldDB" id="A0A5Q0CGK2"/>